<dbReference type="SUPFAM" id="SSF55781">
    <property type="entry name" value="GAF domain-like"/>
    <property type="match status" value="1"/>
</dbReference>
<dbReference type="GO" id="GO:0045892">
    <property type="term" value="P:negative regulation of DNA-templated transcription"/>
    <property type="evidence" value="ECO:0007669"/>
    <property type="project" value="TreeGrafter"/>
</dbReference>
<dbReference type="Pfam" id="PF09339">
    <property type="entry name" value="HTH_IclR"/>
    <property type="match status" value="1"/>
</dbReference>
<evidence type="ECO:0000256" key="1">
    <source>
        <dbReference type="ARBA" id="ARBA00023015"/>
    </source>
</evidence>
<dbReference type="Pfam" id="PF01614">
    <property type="entry name" value="IclR_C"/>
    <property type="match status" value="1"/>
</dbReference>
<evidence type="ECO:0000313" key="7">
    <source>
        <dbReference type="Proteomes" id="UP000298173"/>
    </source>
</evidence>
<keyword evidence="2" id="KW-0238">DNA-binding</keyword>
<evidence type="ECO:0000259" key="4">
    <source>
        <dbReference type="PROSITE" id="PS51077"/>
    </source>
</evidence>
<organism evidence="6 7">
    <name type="scientific">Cryobacterium glaciale</name>
    <dbReference type="NCBI Taxonomy" id="1259145"/>
    <lineage>
        <taxon>Bacteria</taxon>
        <taxon>Bacillati</taxon>
        <taxon>Actinomycetota</taxon>
        <taxon>Actinomycetes</taxon>
        <taxon>Micrococcales</taxon>
        <taxon>Microbacteriaceae</taxon>
        <taxon>Cryobacterium</taxon>
    </lineage>
</organism>
<dbReference type="PANTHER" id="PTHR30136:SF24">
    <property type="entry name" value="HTH-TYPE TRANSCRIPTIONAL REPRESSOR ALLR"/>
    <property type="match status" value="1"/>
</dbReference>
<dbReference type="PANTHER" id="PTHR30136">
    <property type="entry name" value="HELIX-TURN-HELIX TRANSCRIPTIONAL REGULATOR, ICLR FAMILY"/>
    <property type="match status" value="1"/>
</dbReference>
<proteinExistence type="predicted"/>
<dbReference type="InterPro" id="IPR005471">
    <property type="entry name" value="Tscrpt_reg_IclR_N"/>
</dbReference>
<dbReference type="InterPro" id="IPR029016">
    <property type="entry name" value="GAF-like_dom_sf"/>
</dbReference>
<evidence type="ECO:0000259" key="5">
    <source>
        <dbReference type="PROSITE" id="PS51078"/>
    </source>
</evidence>
<keyword evidence="1" id="KW-0805">Transcription regulation</keyword>
<dbReference type="InterPro" id="IPR036390">
    <property type="entry name" value="WH_DNA-bd_sf"/>
</dbReference>
<accession>A0A4R8UQJ0</accession>
<dbReference type="PROSITE" id="PS51077">
    <property type="entry name" value="HTH_ICLR"/>
    <property type="match status" value="1"/>
</dbReference>
<feature type="domain" description="HTH iclR-type" evidence="4">
    <location>
        <begin position="11"/>
        <end position="72"/>
    </location>
</feature>
<dbReference type="Proteomes" id="UP000298173">
    <property type="component" value="Unassembled WGS sequence"/>
</dbReference>
<comment type="caution">
    <text evidence="6">The sequence shown here is derived from an EMBL/GenBank/DDBJ whole genome shotgun (WGS) entry which is preliminary data.</text>
</comment>
<dbReference type="SUPFAM" id="SSF46785">
    <property type="entry name" value="Winged helix' DNA-binding domain"/>
    <property type="match status" value="1"/>
</dbReference>
<dbReference type="AlphaFoldDB" id="A0A4R8UQJ0"/>
<keyword evidence="3" id="KW-0804">Transcription</keyword>
<dbReference type="Gene3D" id="3.30.450.40">
    <property type="match status" value="1"/>
</dbReference>
<protein>
    <submittedName>
        <fullName evidence="6">IclR family transcriptional regulator</fullName>
    </submittedName>
</protein>
<dbReference type="InterPro" id="IPR014757">
    <property type="entry name" value="Tscrpt_reg_IclR_C"/>
</dbReference>
<dbReference type="PROSITE" id="PS51078">
    <property type="entry name" value="ICLR_ED"/>
    <property type="match status" value="1"/>
</dbReference>
<dbReference type="InterPro" id="IPR050707">
    <property type="entry name" value="HTH_MetabolicPath_Reg"/>
</dbReference>
<dbReference type="SMART" id="SM00346">
    <property type="entry name" value="HTH_ICLR"/>
    <property type="match status" value="1"/>
</dbReference>
<keyword evidence="7" id="KW-1185">Reference proteome</keyword>
<feature type="domain" description="IclR-ED" evidence="5">
    <location>
        <begin position="73"/>
        <end position="255"/>
    </location>
</feature>
<reference evidence="6 7" key="1">
    <citation type="submission" date="2019-03" db="EMBL/GenBank/DDBJ databases">
        <title>Genomics of glacier-inhabiting Cryobacterium strains.</title>
        <authorList>
            <person name="Liu Q."/>
            <person name="Xin Y.-H."/>
        </authorList>
    </citation>
    <scope>NUCLEOTIDE SEQUENCE [LARGE SCALE GENOMIC DNA]</scope>
    <source>
        <strain evidence="6 7">HLT2-23</strain>
    </source>
</reference>
<dbReference type="GO" id="GO:0003677">
    <property type="term" value="F:DNA binding"/>
    <property type="evidence" value="ECO:0007669"/>
    <property type="project" value="UniProtKB-KW"/>
</dbReference>
<dbReference type="OrthoDB" id="4068713at2"/>
<evidence type="ECO:0000256" key="3">
    <source>
        <dbReference type="ARBA" id="ARBA00023163"/>
    </source>
</evidence>
<name>A0A4R8UQJ0_9MICO</name>
<dbReference type="InterPro" id="IPR036388">
    <property type="entry name" value="WH-like_DNA-bd_sf"/>
</dbReference>
<gene>
    <name evidence="6" type="ORF">E3O06_15800</name>
</gene>
<dbReference type="EMBL" id="SOEY01000030">
    <property type="protein sequence ID" value="TFB69771.1"/>
    <property type="molecule type" value="Genomic_DNA"/>
</dbReference>
<sequence>MNDGPYKSSAKSVTARALAVLAAFDVETPLLTLSQLARKAGLPVATVYRLAGELEDGRFLDRDNAGRYGLGVRLWEMGLLTPVHGRLRETAMPFLLNLQYECRETVQLAVCDGTNAIYIEKLTSETSVPIQSRIGARIPLHATGIGKALLAFSSDDFTEAILAMPLTQFTPETISDRRVLLRQLAQIRQRGYSVSHQEYSLGSSSLAAPVMVNGSVQAAIGIVSYELRTDLTQYAPALLGAAKSLAQRLEDAVGVAYPSIKDVPPDPAAAAEPLRGAS</sequence>
<dbReference type="GO" id="GO:0003700">
    <property type="term" value="F:DNA-binding transcription factor activity"/>
    <property type="evidence" value="ECO:0007669"/>
    <property type="project" value="TreeGrafter"/>
</dbReference>
<dbReference type="RefSeq" id="WP_134504316.1">
    <property type="nucleotide sequence ID" value="NZ_SOEY01000030.1"/>
</dbReference>
<evidence type="ECO:0000256" key="2">
    <source>
        <dbReference type="ARBA" id="ARBA00023125"/>
    </source>
</evidence>
<evidence type="ECO:0000313" key="6">
    <source>
        <dbReference type="EMBL" id="TFB69771.1"/>
    </source>
</evidence>
<dbReference type="Gene3D" id="1.10.10.10">
    <property type="entry name" value="Winged helix-like DNA-binding domain superfamily/Winged helix DNA-binding domain"/>
    <property type="match status" value="1"/>
</dbReference>